<dbReference type="EMBL" id="MVHD01000022">
    <property type="protein sequence ID" value="OQZ90144.1"/>
    <property type="molecule type" value="Genomic_DNA"/>
</dbReference>
<dbReference type="SUPFAM" id="SSF140459">
    <property type="entry name" value="PE/PPE dimer-like"/>
    <property type="match status" value="1"/>
</dbReference>
<dbReference type="Gene3D" id="1.10.287.850">
    <property type="entry name" value="HP0062-like domain"/>
    <property type="match status" value="1"/>
</dbReference>
<dbReference type="NCBIfam" id="NF033942">
    <property type="entry name" value="GjpA"/>
    <property type="match status" value="1"/>
</dbReference>
<accession>A0ABX3R831</accession>
<dbReference type="InterPro" id="IPR038332">
    <property type="entry name" value="PPE_sf"/>
</dbReference>
<name>A0ABX3R831_9MYCO</name>
<feature type="domain" description="PE" evidence="1">
    <location>
        <begin position="13"/>
        <end position="103"/>
    </location>
</feature>
<dbReference type="InterPro" id="IPR049934">
    <property type="entry name" value="GjpA-like"/>
</dbReference>
<reference evidence="2 3" key="1">
    <citation type="submission" date="2017-02" db="EMBL/GenBank/DDBJ databases">
        <title>The new phylogeny of genus Mycobacterium.</title>
        <authorList>
            <person name="Tortoli E."/>
            <person name="Trovato A."/>
            <person name="Cirillo D.M."/>
        </authorList>
    </citation>
    <scope>NUCLEOTIDE SEQUENCE [LARGE SCALE GENOMIC DNA]</scope>
    <source>
        <strain evidence="2 3">DSM 45230</strain>
    </source>
</reference>
<evidence type="ECO:0000259" key="1">
    <source>
        <dbReference type="Pfam" id="PF00934"/>
    </source>
</evidence>
<sequence>MAVRRKGPEMSFVIAVPELVQGAAQDLAGLGSSLAEAAARVAGPTTGIAAAAHDEVSVAIASLFGGVGQEFQALGAQARAFHAQFVEVLNASAGAYVSAEVANAQQTLGAVAAPAQVTELLGPWQQVLTTTTGNAQTVFAASQQALTTLSGGIAVEFGQLLTSPATAFGNLRNALQSVALIGNPNDVSFQNLSSAVTQHTLGGTTVATPGILFNGQPVQINDIHYQILLGLLGSGFTPGTGMQAGLVGALANFAASPLSGVLIGFAGPIVSPGVQLLNNAGAIATDLTGGNPAAALTELINTPADLTNAFFNGATLNLDPLAPVINPFVSAGDAGGQTLTGLSIAFGGLFSPGQVAFGANGPMYNGTGGSLLNSLGMGFSFSPPDDDAGATIAFPGLPVGPIGAVANLIDIFGQQLAGNLITSPDVAGYGPI</sequence>
<comment type="caution">
    <text evidence="2">The sequence shown here is derived from an EMBL/GenBank/DDBJ whole genome shotgun (WGS) entry which is preliminary data.</text>
</comment>
<gene>
    <name evidence="2" type="ORF">BST11_14255</name>
</gene>
<evidence type="ECO:0000313" key="3">
    <source>
        <dbReference type="Proteomes" id="UP000192319"/>
    </source>
</evidence>
<dbReference type="Proteomes" id="UP000192319">
    <property type="component" value="Unassembled WGS sequence"/>
</dbReference>
<evidence type="ECO:0000313" key="2">
    <source>
        <dbReference type="EMBL" id="OQZ90144.1"/>
    </source>
</evidence>
<proteinExistence type="predicted"/>
<organism evidence="2 3">
    <name type="scientific">Mycobacterium alsense</name>
    <dbReference type="NCBI Taxonomy" id="324058"/>
    <lineage>
        <taxon>Bacteria</taxon>
        <taxon>Bacillati</taxon>
        <taxon>Actinomycetota</taxon>
        <taxon>Actinomycetes</taxon>
        <taxon>Mycobacteriales</taxon>
        <taxon>Mycobacteriaceae</taxon>
        <taxon>Mycobacterium</taxon>
    </lineage>
</organism>
<dbReference type="Pfam" id="PF00934">
    <property type="entry name" value="PE"/>
    <property type="match status" value="1"/>
</dbReference>
<dbReference type="InterPro" id="IPR000084">
    <property type="entry name" value="PE-PGRS_N"/>
</dbReference>
<keyword evidence="3" id="KW-1185">Reference proteome</keyword>
<protein>
    <recommendedName>
        <fullName evidence="1">PE domain-containing protein</fullName>
    </recommendedName>
</protein>